<dbReference type="Pfam" id="PF05670">
    <property type="entry name" value="NFACT-R_1"/>
    <property type="match status" value="1"/>
</dbReference>
<reference evidence="3" key="1">
    <citation type="journal article" date="2020" name="Nature">
        <title>Giant virus diversity and host interactions through global metagenomics.</title>
        <authorList>
            <person name="Schulz F."/>
            <person name="Roux S."/>
            <person name="Paez-Espino D."/>
            <person name="Jungbluth S."/>
            <person name="Walsh D.A."/>
            <person name="Denef V.J."/>
            <person name="McMahon K.D."/>
            <person name="Konstantinidis K.T."/>
            <person name="Eloe-Fadrosh E.A."/>
            <person name="Kyrpides N.C."/>
            <person name="Woyke T."/>
        </authorList>
    </citation>
    <scope>NUCLEOTIDE SEQUENCE</scope>
    <source>
        <strain evidence="3">GVMAG-M-3300025138-11</strain>
    </source>
</reference>
<dbReference type="PANTHER" id="PTHR13049">
    <property type="entry name" value="DUF814-RELATED"/>
    <property type="match status" value="1"/>
</dbReference>
<dbReference type="PANTHER" id="PTHR13049:SF2">
    <property type="entry name" value="COILED-COIL DOMAIN-CONTAINING PROTEIN 25"/>
    <property type="match status" value="1"/>
</dbReference>
<name>A0A6C0IVB4_9ZZZZ</name>
<dbReference type="InterPro" id="IPR008532">
    <property type="entry name" value="NFACT_RNA-bd"/>
</dbReference>
<evidence type="ECO:0000259" key="2">
    <source>
        <dbReference type="Pfam" id="PF05670"/>
    </source>
</evidence>
<evidence type="ECO:0000313" key="3">
    <source>
        <dbReference type="EMBL" id="QHT97231.1"/>
    </source>
</evidence>
<comment type="similarity">
    <text evidence="1">Belongs to the CCDC25 family.</text>
</comment>
<sequence length="107" mass="12379">MKTLYIDNYTYRIGANAKENDQLIESSDKLDTWFHLDDLPSCHGIINCPIDKLSKQIIYLCAINIKKNSKFKKICNVKVVYTQIENIKKTDKLGEVQLLKKCKTILV</sequence>
<dbReference type="EMBL" id="MN740273">
    <property type="protein sequence ID" value="QHT97231.1"/>
    <property type="molecule type" value="Genomic_DNA"/>
</dbReference>
<evidence type="ECO:0000256" key="1">
    <source>
        <dbReference type="ARBA" id="ARBA00008998"/>
    </source>
</evidence>
<organism evidence="3">
    <name type="scientific">viral metagenome</name>
    <dbReference type="NCBI Taxonomy" id="1070528"/>
    <lineage>
        <taxon>unclassified sequences</taxon>
        <taxon>metagenomes</taxon>
        <taxon>organismal metagenomes</taxon>
    </lineage>
</organism>
<dbReference type="InterPro" id="IPR039730">
    <property type="entry name" value="Jlp2/Ccd25"/>
</dbReference>
<accession>A0A6C0IVB4</accession>
<dbReference type="AlphaFoldDB" id="A0A6C0IVB4"/>
<proteinExistence type="inferred from homology"/>
<feature type="domain" description="NFACT RNA-binding" evidence="2">
    <location>
        <begin position="7"/>
        <end position="95"/>
    </location>
</feature>
<protein>
    <recommendedName>
        <fullName evidence="2">NFACT RNA-binding domain-containing protein</fullName>
    </recommendedName>
</protein>